<dbReference type="InterPro" id="IPR036412">
    <property type="entry name" value="HAD-like_sf"/>
</dbReference>
<dbReference type="EMBL" id="WKPJ01000027">
    <property type="protein sequence ID" value="MSA90479.1"/>
    <property type="molecule type" value="Genomic_DNA"/>
</dbReference>
<evidence type="ECO:0000313" key="2">
    <source>
        <dbReference type="EMBL" id="MSC34209.1"/>
    </source>
</evidence>
<dbReference type="Gene3D" id="3.40.50.1000">
    <property type="entry name" value="HAD superfamily/HAD-like"/>
    <property type="match status" value="1"/>
</dbReference>
<dbReference type="GO" id="GO:0016791">
    <property type="term" value="F:phosphatase activity"/>
    <property type="evidence" value="ECO:0007669"/>
    <property type="project" value="TreeGrafter"/>
</dbReference>
<dbReference type="InterPro" id="IPR006379">
    <property type="entry name" value="HAD-SF_hydro_IIB"/>
</dbReference>
<name>A0A6N7S9K1_9FIRM</name>
<comment type="caution">
    <text evidence="1">The sequence shown here is derived from an EMBL/GenBank/DDBJ whole genome shotgun (WGS) entry which is preliminary data.</text>
</comment>
<keyword evidence="1" id="KW-0378">Hydrolase</keyword>
<dbReference type="PANTHER" id="PTHR10000">
    <property type="entry name" value="PHOSPHOSERINE PHOSPHATASE"/>
    <property type="match status" value="1"/>
</dbReference>
<dbReference type="PANTHER" id="PTHR10000:SF8">
    <property type="entry name" value="HAD SUPERFAMILY HYDROLASE-LIKE, TYPE 3"/>
    <property type="match status" value="1"/>
</dbReference>
<dbReference type="Gene3D" id="3.30.1240.10">
    <property type="match status" value="1"/>
</dbReference>
<dbReference type="RefSeq" id="WP_154239740.1">
    <property type="nucleotide sequence ID" value="NZ_CALJPI010000018.1"/>
</dbReference>
<reference evidence="3 4" key="1">
    <citation type="journal article" date="2019" name="Nat. Med.">
        <title>A library of human gut bacterial isolates paired with longitudinal multiomics data enables mechanistic microbiome research.</title>
        <authorList>
            <person name="Poyet M."/>
            <person name="Groussin M."/>
            <person name="Gibbons S.M."/>
            <person name="Avila-Pacheco J."/>
            <person name="Jiang X."/>
            <person name="Kearney S.M."/>
            <person name="Perrotta A.R."/>
            <person name="Berdy B."/>
            <person name="Zhao S."/>
            <person name="Lieberman T.D."/>
            <person name="Swanson P.K."/>
            <person name="Smith M."/>
            <person name="Roesemann S."/>
            <person name="Alexander J.E."/>
            <person name="Rich S.A."/>
            <person name="Livny J."/>
            <person name="Vlamakis H."/>
            <person name="Clish C."/>
            <person name="Bullock K."/>
            <person name="Deik A."/>
            <person name="Scott J."/>
            <person name="Pierce K.A."/>
            <person name="Xavier R.J."/>
            <person name="Alm E.J."/>
        </authorList>
    </citation>
    <scope>NUCLEOTIDE SEQUENCE [LARGE SCALE GENOMIC DNA]</scope>
    <source>
        <strain evidence="1 3">BIOML-A4</strain>
        <strain evidence="2 4">BIOML-A5</strain>
    </source>
</reference>
<dbReference type="NCBIfam" id="TIGR01484">
    <property type="entry name" value="HAD-SF-IIB"/>
    <property type="match status" value="1"/>
</dbReference>
<accession>A0A6N7S9K1</accession>
<dbReference type="SUPFAM" id="SSF56784">
    <property type="entry name" value="HAD-like"/>
    <property type="match status" value="1"/>
</dbReference>
<dbReference type="AlphaFoldDB" id="A0A6N7S9K1"/>
<dbReference type="InterPro" id="IPR023214">
    <property type="entry name" value="HAD_sf"/>
</dbReference>
<dbReference type="Proteomes" id="UP000433575">
    <property type="component" value="Unassembled WGS sequence"/>
</dbReference>
<dbReference type="EMBL" id="WKPI01000029">
    <property type="protein sequence ID" value="MSC34209.1"/>
    <property type="molecule type" value="Genomic_DNA"/>
</dbReference>
<keyword evidence="4" id="KW-1185">Reference proteome</keyword>
<dbReference type="PROSITE" id="PS01229">
    <property type="entry name" value="COF_2"/>
    <property type="match status" value="1"/>
</dbReference>
<dbReference type="OrthoDB" id="9781413at2"/>
<evidence type="ECO:0000313" key="4">
    <source>
        <dbReference type="Proteomes" id="UP000480929"/>
    </source>
</evidence>
<sequence>MKLFVSDLDGTLYPPNVTDSGEENRAAIRRWREAGNVFAVATARIHQSYPKVAEDLGFAVDYLGGNGAELIFSDQTRILRTIKAEVFLELADWLNAHDVDGTVKMNCQGRWISSDRKHYPYGYPERIRNSLRQSLTRDEVTILPDAEIVNLGIILHPDQRDAVKQALRLKLGSQLNIVSSDRDNLDVIRPDCSKAAALALLAERYKVPLSEVIVIGDSENDVGMFNIVKMSYCMADAEPQIQQKAVQTVRSVAAALELEMAKLQAEPGF</sequence>
<dbReference type="GO" id="GO:0005829">
    <property type="term" value="C:cytosol"/>
    <property type="evidence" value="ECO:0007669"/>
    <property type="project" value="TreeGrafter"/>
</dbReference>
<evidence type="ECO:0000313" key="3">
    <source>
        <dbReference type="Proteomes" id="UP000433575"/>
    </source>
</evidence>
<protein>
    <submittedName>
        <fullName evidence="1">HAD-IIB family hydrolase</fullName>
    </submittedName>
</protein>
<proteinExistence type="predicted"/>
<organism evidence="1 3">
    <name type="scientific">Holdemania massiliensis</name>
    <dbReference type="NCBI Taxonomy" id="1468449"/>
    <lineage>
        <taxon>Bacteria</taxon>
        <taxon>Bacillati</taxon>
        <taxon>Bacillota</taxon>
        <taxon>Erysipelotrichia</taxon>
        <taxon>Erysipelotrichales</taxon>
        <taxon>Erysipelotrichaceae</taxon>
        <taxon>Holdemania</taxon>
    </lineage>
</organism>
<dbReference type="GO" id="GO:0000287">
    <property type="term" value="F:magnesium ion binding"/>
    <property type="evidence" value="ECO:0007669"/>
    <property type="project" value="TreeGrafter"/>
</dbReference>
<evidence type="ECO:0000313" key="1">
    <source>
        <dbReference type="EMBL" id="MSA90479.1"/>
    </source>
</evidence>
<dbReference type="Pfam" id="PF08282">
    <property type="entry name" value="Hydrolase_3"/>
    <property type="match status" value="1"/>
</dbReference>
<gene>
    <name evidence="2" type="ORF">GKD88_13870</name>
    <name evidence="1" type="ORF">GKE08_14200</name>
</gene>
<dbReference type="Proteomes" id="UP000480929">
    <property type="component" value="Unassembled WGS sequence"/>
</dbReference>